<dbReference type="PROSITE" id="PS51450">
    <property type="entry name" value="LRR"/>
    <property type="match status" value="3"/>
</dbReference>
<dbReference type="GO" id="GO:0097120">
    <property type="term" value="P:receptor localization to synapse"/>
    <property type="evidence" value="ECO:0007669"/>
    <property type="project" value="TreeGrafter"/>
</dbReference>
<dbReference type="SMART" id="SM00228">
    <property type="entry name" value="PDZ"/>
    <property type="match status" value="4"/>
</dbReference>
<dbReference type="Gene3D" id="3.80.10.10">
    <property type="entry name" value="Ribonuclease Inhibitor"/>
    <property type="match status" value="2"/>
</dbReference>
<organism evidence="5 6">
    <name type="scientific">Adineta ricciae</name>
    <name type="common">Rotifer</name>
    <dbReference type="NCBI Taxonomy" id="249248"/>
    <lineage>
        <taxon>Eukaryota</taxon>
        <taxon>Metazoa</taxon>
        <taxon>Spiralia</taxon>
        <taxon>Gnathifera</taxon>
        <taxon>Rotifera</taxon>
        <taxon>Eurotatoria</taxon>
        <taxon>Bdelloidea</taxon>
        <taxon>Adinetida</taxon>
        <taxon>Adinetidae</taxon>
        <taxon>Adineta</taxon>
    </lineage>
</organism>
<feature type="region of interest" description="Disordered" evidence="3">
    <location>
        <begin position="601"/>
        <end position="637"/>
    </location>
</feature>
<dbReference type="InterPro" id="IPR032675">
    <property type="entry name" value="LRR_dom_sf"/>
</dbReference>
<feature type="domain" description="PDZ" evidence="4">
    <location>
        <begin position="991"/>
        <end position="1048"/>
    </location>
</feature>
<evidence type="ECO:0000259" key="4">
    <source>
        <dbReference type="PROSITE" id="PS50106"/>
    </source>
</evidence>
<comment type="caution">
    <text evidence="5">The sequence shown here is derived from an EMBL/GenBank/DDBJ whole genome shotgun (WGS) entry which is preliminary data.</text>
</comment>
<dbReference type="PANTHER" id="PTHR23119:SF44">
    <property type="entry name" value="PROTEIN LAP4"/>
    <property type="match status" value="1"/>
</dbReference>
<protein>
    <recommendedName>
        <fullName evidence="4">PDZ domain-containing protein</fullName>
    </recommendedName>
</protein>
<feature type="compositionally biased region" description="Polar residues" evidence="3">
    <location>
        <begin position="1502"/>
        <end position="1519"/>
    </location>
</feature>
<dbReference type="PANTHER" id="PTHR23119">
    <property type="entry name" value="DISCS LARGE"/>
    <property type="match status" value="1"/>
</dbReference>
<dbReference type="Pfam" id="PF13855">
    <property type="entry name" value="LRR_8"/>
    <property type="match status" value="1"/>
</dbReference>
<keyword evidence="2" id="KW-0677">Repeat</keyword>
<dbReference type="GO" id="GO:0098609">
    <property type="term" value="P:cell-cell adhesion"/>
    <property type="evidence" value="ECO:0007669"/>
    <property type="project" value="TreeGrafter"/>
</dbReference>
<dbReference type="CDD" id="cd06702">
    <property type="entry name" value="PDZ3_Scribble-like"/>
    <property type="match status" value="1"/>
</dbReference>
<evidence type="ECO:0000256" key="2">
    <source>
        <dbReference type="ARBA" id="ARBA00022737"/>
    </source>
</evidence>
<evidence type="ECO:0000256" key="1">
    <source>
        <dbReference type="ARBA" id="ARBA00022614"/>
    </source>
</evidence>
<dbReference type="Gene3D" id="2.30.42.10">
    <property type="match status" value="4"/>
</dbReference>
<dbReference type="GO" id="GO:0005912">
    <property type="term" value="C:adherens junction"/>
    <property type="evidence" value="ECO:0007669"/>
    <property type="project" value="TreeGrafter"/>
</dbReference>
<dbReference type="InterPro" id="IPR036034">
    <property type="entry name" value="PDZ_sf"/>
</dbReference>
<dbReference type="SMART" id="SM00369">
    <property type="entry name" value="LRR_TYP"/>
    <property type="match status" value="11"/>
</dbReference>
<feature type="region of interest" description="Disordered" evidence="3">
    <location>
        <begin position="438"/>
        <end position="546"/>
    </location>
</feature>
<dbReference type="SUPFAM" id="SSF50156">
    <property type="entry name" value="PDZ domain-like"/>
    <property type="match status" value="4"/>
</dbReference>
<dbReference type="Pfam" id="PF23598">
    <property type="entry name" value="LRR_14"/>
    <property type="match status" value="1"/>
</dbReference>
<feature type="region of interest" description="Disordered" evidence="3">
    <location>
        <begin position="1441"/>
        <end position="1519"/>
    </location>
</feature>
<dbReference type="InterPro" id="IPR050614">
    <property type="entry name" value="Synaptic_Scaffolding_LAP-MAGUK"/>
</dbReference>
<accession>A0A814RKG3</accession>
<feature type="compositionally biased region" description="Basic residues" evidence="3">
    <location>
        <begin position="617"/>
        <end position="632"/>
    </location>
</feature>
<feature type="compositionally biased region" description="Low complexity" evidence="3">
    <location>
        <begin position="531"/>
        <end position="542"/>
    </location>
</feature>
<feature type="compositionally biased region" description="Basic and acidic residues" evidence="3">
    <location>
        <begin position="570"/>
        <end position="585"/>
    </location>
</feature>
<dbReference type="GO" id="GO:0045197">
    <property type="term" value="P:establishment or maintenance of epithelial cell apical/basal polarity"/>
    <property type="evidence" value="ECO:0007669"/>
    <property type="project" value="TreeGrafter"/>
</dbReference>
<proteinExistence type="predicted"/>
<evidence type="ECO:0000313" key="6">
    <source>
        <dbReference type="Proteomes" id="UP000663852"/>
    </source>
</evidence>
<feature type="domain" description="PDZ" evidence="4">
    <location>
        <begin position="794"/>
        <end position="876"/>
    </location>
</feature>
<keyword evidence="1" id="KW-0433">Leucine-rich repeat</keyword>
<name>A0A814RKG3_ADIRI</name>
<feature type="region of interest" description="Disordered" evidence="3">
    <location>
        <begin position="566"/>
        <end position="585"/>
    </location>
</feature>
<feature type="compositionally biased region" description="Polar residues" evidence="3">
    <location>
        <begin position="1460"/>
        <end position="1479"/>
    </location>
</feature>
<sequence>MFKCFPLPFCNRNLEQIDKRHCNLTAVPDDVLRYTRTLEELLLDANQLQDLPKGVYRLTQLRRLTFSDNEIQRILPDIGQLVNLEELDCSRNDIAEIPDNIRHCRSLQKLDFSGNPLANNLPSGIIHLRQLRQLILNDVSLTELPREIGSLSNLCVLEIRENLLKILPDSLVQLTRLESLDLGSNVLEQLPNHIGHLHSLKEFWLDSNELTELPRDIGQLKHLQCLDVSENKLTYLPDEIGQLESLTNLELSANHVEELPKTIGRLKERLLIMKINSNSLTKLCEEIGQCSALTELILTENALTELPKTIGNLKNLTNLNIDRNQLTYLPVEIAGCESLGMLSLRDNRLTHIPSELSQLRHLHVLDLSGNRLLNLPCTLLDCDLKAIWLAENQAQPMLKFATDVDLETGQKVLTCYLLPQQQYTTSSTENLLNTSRCQNISTETPVPRQTYFQQDESINDERHERTGSVKFADQAEENKESSLQRHNTPHPKDLRSWRNKMVKKLQSDANSPQHDHPNPSHSKNHIHTDSSHPSISSGTSSTQHNRFTTNKNSIIAAHDSIDYIPPEISYDTHDSSDNDHDENPGEHLAYVEKHVEFTDDAHNDDEDENTKQIHTQQKLHRRDTPHHLKNKRILNQEHNPVTLDHVILHSPTKSSIASGRKDSTSSTTQSNTRPMTIQHEQITVTVHRPNNTGLGISIAGGIGSSAYKDNDYGIFLTKVTEEGPAGQAGLLAGDKLLSVNGVSLTNCEHTTAVSTLKKSGDEFDVVVLREVLRSSDDNLSKDETSFSKEGEKYSTVLHRDTKQNGQFGFSVAGGVSSGNRTENLYVSKTNNQNSLATGDRVLSINGCDTSNLTHDQAIDLINNGGSDLQLTCYRERTANGTSNSLSKVIDNTIEEAHVVKGNGPMGLSIVGGSDQACPPFGMDQRGVFVSKILPDGSASRTNLRVGDRILKVNNQDITQATHLEAVQALLQPTNEVVLLVRHEPQPLGLKEVVLTRQSNEALGIRINGGVDGKHMNPDNPEDDGIFVTEVKENSPASGLLTVGTRILEAVNCSCPQRWFCLSHKSSSITSTSSSIVSTPSSIDNGTIRDYCETSLDDIVHLRGLLTLEKLSSFHVKRTRSSGYIMKKKRRTTRQHRKARSCCLSALFHSTEKTFTKKKKDMTFTEQILAPIVTLKDLISSSFSLSSLSSSSASDQKSIAPLPVIKHETPQFSCKSLSFDPSLPLSSTPKTFLVHSYTSLSNYRIKQQYSLDEQTHTEECLYCSNENALPQKLDSNNNQFDQISLQSMNLFHAVEMYLSSSNSSHDVFDLSSIASEQHLSFQETKQLNLCEINEIIYAIHTDIDNDQERNEILDSLAASLRQVAEETPVVLPDDQVQPTVDPQPEPAPVPPPGLGQILARAVNNQSLFGARLDDAQKWLSVQDQNIHLIVCHGYTPKEAINSNSPNFSLNKKPKQNDDVPVSTQKSPSPIVSTRSNGTLNSKVTSPISSPPPPVAAKPKFRPLNTQTNPTNGANQKYPSSARIQPQNGFEIDESDMSISESERSFNDKKKFFESAVKDSVPTPKPRQFKYINDHELIQMKHEEDQKVKSMSPNELLHSRTMLVNDHKESELIQTTLSQYQTPTYLAKQPSSWGKRVRTISLAKFSHYLPEEDDDDLIPQRQSRNIPSNARVTLLERDTASNHTMLSKFAIESGMT</sequence>
<dbReference type="SMART" id="SM00364">
    <property type="entry name" value="LRR_BAC"/>
    <property type="match status" value="10"/>
</dbReference>
<feature type="compositionally biased region" description="Polar residues" evidence="3">
    <location>
        <begin position="664"/>
        <end position="674"/>
    </location>
</feature>
<dbReference type="GO" id="GO:0016323">
    <property type="term" value="C:basolateral plasma membrane"/>
    <property type="evidence" value="ECO:0007669"/>
    <property type="project" value="TreeGrafter"/>
</dbReference>
<dbReference type="Pfam" id="PF00595">
    <property type="entry name" value="PDZ"/>
    <property type="match status" value="3"/>
</dbReference>
<feature type="domain" description="PDZ" evidence="4">
    <location>
        <begin position="683"/>
        <end position="771"/>
    </location>
</feature>
<dbReference type="InterPro" id="IPR003591">
    <property type="entry name" value="Leu-rich_rpt_typical-subtyp"/>
</dbReference>
<dbReference type="SUPFAM" id="SSF52047">
    <property type="entry name" value="RNI-like"/>
    <property type="match status" value="1"/>
</dbReference>
<dbReference type="Proteomes" id="UP000663852">
    <property type="component" value="Unassembled WGS sequence"/>
</dbReference>
<dbReference type="InterPro" id="IPR055414">
    <property type="entry name" value="LRR_R13L4/SHOC2-like"/>
</dbReference>
<dbReference type="PROSITE" id="PS50106">
    <property type="entry name" value="PDZ"/>
    <property type="match status" value="4"/>
</dbReference>
<dbReference type="InterPro" id="IPR001478">
    <property type="entry name" value="PDZ"/>
</dbReference>
<dbReference type="InterPro" id="IPR001611">
    <property type="entry name" value="Leu-rich_rpt"/>
</dbReference>
<feature type="domain" description="PDZ" evidence="4">
    <location>
        <begin position="892"/>
        <end position="984"/>
    </location>
</feature>
<dbReference type="GO" id="GO:0043113">
    <property type="term" value="P:receptor clustering"/>
    <property type="evidence" value="ECO:0007669"/>
    <property type="project" value="TreeGrafter"/>
</dbReference>
<feature type="region of interest" description="Disordered" evidence="3">
    <location>
        <begin position="651"/>
        <end position="674"/>
    </location>
</feature>
<dbReference type="OrthoDB" id="2187496at2759"/>
<evidence type="ECO:0000313" key="5">
    <source>
        <dbReference type="EMBL" id="CAF1134116.1"/>
    </source>
</evidence>
<dbReference type="EMBL" id="CAJNOJ010000111">
    <property type="protein sequence ID" value="CAF1134116.1"/>
    <property type="molecule type" value="Genomic_DNA"/>
</dbReference>
<dbReference type="FunFam" id="3.80.10.10:FF:000036">
    <property type="entry name" value="protein scribble homolog isoform X1"/>
    <property type="match status" value="1"/>
</dbReference>
<dbReference type="FunFam" id="2.30.42.10:FF:000074">
    <property type="entry name" value="protein scribble homolog isoform X2"/>
    <property type="match status" value="1"/>
</dbReference>
<dbReference type="GO" id="GO:0019901">
    <property type="term" value="F:protein kinase binding"/>
    <property type="evidence" value="ECO:0007669"/>
    <property type="project" value="TreeGrafter"/>
</dbReference>
<evidence type="ECO:0000256" key="3">
    <source>
        <dbReference type="SAM" id="MobiDB-lite"/>
    </source>
</evidence>
<reference evidence="5" key="1">
    <citation type="submission" date="2021-02" db="EMBL/GenBank/DDBJ databases">
        <authorList>
            <person name="Nowell W R."/>
        </authorList>
    </citation>
    <scope>NUCLEOTIDE SEQUENCE</scope>
</reference>
<gene>
    <name evidence="5" type="ORF">EDS130_LOCUS21728</name>
</gene>
<dbReference type="SUPFAM" id="SSF52058">
    <property type="entry name" value="L domain-like"/>
    <property type="match status" value="1"/>
</dbReference>